<name>A0A8H6KLC6_9PEZI</name>
<feature type="region of interest" description="Disordered" evidence="1">
    <location>
        <begin position="69"/>
        <end position="88"/>
    </location>
</feature>
<reference evidence="2" key="1">
    <citation type="journal article" date="2020" name="Phytopathology">
        <title>Genome Sequence Resources of Colletotrichum truncatum, C. plurivorum, C. musicola, and C. sojae: Four Species Pathogenic to Soybean (Glycine max).</title>
        <authorList>
            <person name="Rogerio F."/>
            <person name="Boufleur T.R."/>
            <person name="Ciampi-Guillardi M."/>
            <person name="Sukno S.A."/>
            <person name="Thon M.R."/>
            <person name="Massola Junior N.S."/>
            <person name="Baroncelli R."/>
        </authorList>
    </citation>
    <scope>NUCLEOTIDE SEQUENCE</scope>
    <source>
        <strain evidence="2">LFN00145</strain>
    </source>
</reference>
<accession>A0A8H6KLC6</accession>
<dbReference type="Proteomes" id="UP000654918">
    <property type="component" value="Unassembled WGS sequence"/>
</dbReference>
<proteinExistence type="predicted"/>
<evidence type="ECO:0000313" key="2">
    <source>
        <dbReference type="EMBL" id="KAF6833063.1"/>
    </source>
</evidence>
<feature type="region of interest" description="Disordered" evidence="1">
    <location>
        <begin position="131"/>
        <end position="151"/>
    </location>
</feature>
<organism evidence="2 3">
    <name type="scientific">Colletotrichum plurivorum</name>
    <dbReference type="NCBI Taxonomy" id="2175906"/>
    <lineage>
        <taxon>Eukaryota</taxon>
        <taxon>Fungi</taxon>
        <taxon>Dikarya</taxon>
        <taxon>Ascomycota</taxon>
        <taxon>Pezizomycotina</taxon>
        <taxon>Sordariomycetes</taxon>
        <taxon>Hypocreomycetidae</taxon>
        <taxon>Glomerellales</taxon>
        <taxon>Glomerellaceae</taxon>
        <taxon>Colletotrichum</taxon>
        <taxon>Colletotrichum orchidearum species complex</taxon>
    </lineage>
</organism>
<evidence type="ECO:0000313" key="3">
    <source>
        <dbReference type="Proteomes" id="UP000654918"/>
    </source>
</evidence>
<dbReference type="EMBL" id="WIGO01000062">
    <property type="protein sequence ID" value="KAF6833063.1"/>
    <property type="molecule type" value="Genomic_DNA"/>
</dbReference>
<gene>
    <name evidence="2" type="ORF">CPLU01_05742</name>
</gene>
<keyword evidence="3" id="KW-1185">Reference proteome</keyword>
<evidence type="ECO:0000256" key="1">
    <source>
        <dbReference type="SAM" id="MobiDB-lite"/>
    </source>
</evidence>
<dbReference type="AlphaFoldDB" id="A0A8H6KLC6"/>
<sequence>MGRQHWRDGDRVFAVPPDGGCLIRASLQTFGAPSRHSTGSPDHGFVVGLRSEGFFSSFSLLILGNSAAREGPDSLSTADHPGSGACGLKTRREASGRLQWASHAEASSRGGVSAQTSSSSTVFCSFTGPLSEHEAAQPPGAQANPSPWHTHQFDQLPELDLVIDLSPHSTIKFLARLASLRL</sequence>
<comment type="caution">
    <text evidence="2">The sequence shown here is derived from an EMBL/GenBank/DDBJ whole genome shotgun (WGS) entry which is preliminary data.</text>
</comment>
<protein>
    <submittedName>
        <fullName evidence="2">Uncharacterized protein</fullName>
    </submittedName>
</protein>